<name>A0A0B1S3Y9_OESDE</name>
<dbReference type="AlphaFoldDB" id="A0A0B1S3Y9"/>
<gene>
    <name evidence="1" type="ORF">OESDEN_22425</name>
</gene>
<dbReference type="OrthoDB" id="5863658at2759"/>
<dbReference type="Proteomes" id="UP000053660">
    <property type="component" value="Unassembled WGS sequence"/>
</dbReference>
<sequence length="46" mass="4980">MKVVVAGDSAGVFFDNKFEESTAFTVGIDLRHATPQLEDGTTKFVC</sequence>
<keyword evidence="2" id="KW-1185">Reference proteome</keyword>
<proteinExistence type="predicted"/>
<organism evidence="1 2">
    <name type="scientific">Oesophagostomum dentatum</name>
    <name type="common">Nodular worm</name>
    <dbReference type="NCBI Taxonomy" id="61180"/>
    <lineage>
        <taxon>Eukaryota</taxon>
        <taxon>Metazoa</taxon>
        <taxon>Ecdysozoa</taxon>
        <taxon>Nematoda</taxon>
        <taxon>Chromadorea</taxon>
        <taxon>Rhabditida</taxon>
        <taxon>Rhabditina</taxon>
        <taxon>Rhabditomorpha</taxon>
        <taxon>Strongyloidea</taxon>
        <taxon>Strongylidae</taxon>
        <taxon>Oesophagostomum</taxon>
    </lineage>
</organism>
<evidence type="ECO:0000313" key="1">
    <source>
        <dbReference type="EMBL" id="KHJ77955.1"/>
    </source>
</evidence>
<protein>
    <submittedName>
        <fullName evidence="1">Uncharacterized protein</fullName>
    </submittedName>
</protein>
<accession>A0A0B1S3Y9</accession>
<dbReference type="EMBL" id="KN610253">
    <property type="protein sequence ID" value="KHJ77955.1"/>
    <property type="molecule type" value="Genomic_DNA"/>
</dbReference>
<reference evidence="1 2" key="1">
    <citation type="submission" date="2014-03" db="EMBL/GenBank/DDBJ databases">
        <title>Draft genome of the hookworm Oesophagostomum dentatum.</title>
        <authorList>
            <person name="Mitreva M."/>
        </authorList>
    </citation>
    <scope>NUCLEOTIDE SEQUENCE [LARGE SCALE GENOMIC DNA]</scope>
    <source>
        <strain evidence="1 2">OD-Hann</strain>
    </source>
</reference>
<evidence type="ECO:0000313" key="2">
    <source>
        <dbReference type="Proteomes" id="UP000053660"/>
    </source>
</evidence>